<proteinExistence type="predicted"/>
<name>A0A2S4N6P2_9FLAO</name>
<dbReference type="OrthoDB" id="9794948at2"/>
<dbReference type="RefSeq" id="WP_103726489.1">
    <property type="nucleotide sequence ID" value="NZ_PQNY01000011.1"/>
</dbReference>
<dbReference type="PANTHER" id="PTHR35802">
    <property type="entry name" value="PROTEASE SYNTHASE AND SPORULATION PROTEIN PAI 2"/>
    <property type="match status" value="1"/>
</dbReference>
<comment type="caution">
    <text evidence="1">The sequence shown here is derived from an EMBL/GenBank/DDBJ whole genome shotgun (WGS) entry which is preliminary data.</text>
</comment>
<dbReference type="Gene3D" id="2.30.110.10">
    <property type="entry name" value="Electron Transport, Fmn-binding Protein, Chain A"/>
    <property type="match status" value="1"/>
</dbReference>
<dbReference type="Pfam" id="PF04299">
    <property type="entry name" value="FMN_bind_2"/>
    <property type="match status" value="1"/>
</dbReference>
<dbReference type="InterPro" id="IPR012349">
    <property type="entry name" value="Split_barrel_FMN-bd"/>
</dbReference>
<accession>A0A2S4N6P2</accession>
<dbReference type="EMBL" id="PQNY01000011">
    <property type="protein sequence ID" value="POS01389.1"/>
    <property type="molecule type" value="Genomic_DNA"/>
</dbReference>
<keyword evidence="2" id="KW-1185">Reference proteome</keyword>
<evidence type="ECO:0000313" key="2">
    <source>
        <dbReference type="Proteomes" id="UP000237056"/>
    </source>
</evidence>
<reference evidence="1 2" key="1">
    <citation type="submission" date="2018-01" db="EMBL/GenBank/DDBJ databases">
        <title>Genomic Encyclopedia of Type Strains, Phase I: the one thousand microbial genomes (KMG-I) project.</title>
        <authorList>
            <person name="Goeker M."/>
        </authorList>
    </citation>
    <scope>NUCLEOTIDE SEQUENCE [LARGE SCALE GENOMIC DNA]</scope>
    <source>
        <strain evidence="1 2">DSM 17960</strain>
    </source>
</reference>
<organism evidence="1 2">
    <name type="scientific">Flavobacterium croceum DSM 17960</name>
    <dbReference type="NCBI Taxonomy" id="1121886"/>
    <lineage>
        <taxon>Bacteria</taxon>
        <taxon>Pseudomonadati</taxon>
        <taxon>Bacteroidota</taxon>
        <taxon>Flavobacteriia</taxon>
        <taxon>Flavobacteriales</taxon>
        <taxon>Flavobacteriaceae</taxon>
        <taxon>Flavobacterium</taxon>
    </lineage>
</organism>
<dbReference type="InterPro" id="IPR007396">
    <property type="entry name" value="TR_PAI2-type"/>
</dbReference>
<evidence type="ECO:0000313" key="1">
    <source>
        <dbReference type="EMBL" id="POS01389.1"/>
    </source>
</evidence>
<dbReference type="Proteomes" id="UP000237056">
    <property type="component" value="Unassembled WGS sequence"/>
</dbReference>
<gene>
    <name evidence="1" type="ORF">Q361_111100</name>
</gene>
<protein>
    <submittedName>
        <fullName evidence="1">PaiB family negative transcriptional regulator</fullName>
    </submittedName>
</protein>
<dbReference type="PANTHER" id="PTHR35802:SF1">
    <property type="entry name" value="PROTEASE SYNTHASE AND SPORULATION PROTEIN PAI 2"/>
    <property type="match status" value="1"/>
</dbReference>
<dbReference type="SUPFAM" id="SSF50475">
    <property type="entry name" value="FMN-binding split barrel"/>
    <property type="match status" value="1"/>
</dbReference>
<sequence length="204" mass="23722">MYIPKIYALENLEEILEFIKKYSFCTLVNQNHEKIWATHIPLLLEKTNEQLLLHGHISKLNEQGKLFESNPSVLAIFTGPHSYISPSWYDHENVPTWNYTAVHVYGTLTVLSYEETLVSLQKMMNHYESEAQSSIRFENLSKKVQQEAKGVLAFTIAIEDIQAVKKLSQNRDDKNYNHIITKLEQSQNNQAQEIALEMKNNRKL</sequence>
<dbReference type="AlphaFoldDB" id="A0A2S4N6P2"/>
<dbReference type="PIRSF" id="PIRSF010372">
    <property type="entry name" value="PaiB"/>
    <property type="match status" value="1"/>
</dbReference>